<dbReference type="Proteomes" id="UP000189513">
    <property type="component" value="Unassembled WGS sequence"/>
</dbReference>
<comment type="similarity">
    <text evidence="7">Belongs to the protein kinase superfamily. STE Ser/Thr protein kinase family. MAP kinase kinase subfamily.</text>
</comment>
<reference evidence="18" key="2">
    <citation type="journal article" date="2017" name="Genome Announc.">
        <title>Genome sequences of Cyberlindnera fabianii 65, Pichia kudriavzevii 129, and Saccharomyces cerevisiae 131 isolated from fermented masau fruits in Zimbabwe.</title>
        <authorList>
            <person name="van Rijswijck I.M.H."/>
            <person name="Derks M.F.L."/>
            <person name="Abee T."/>
            <person name="de Ridder D."/>
            <person name="Smid E.J."/>
        </authorList>
    </citation>
    <scope>NUCLEOTIDE SEQUENCE [LARGE SCALE GENOMIC DNA]</scope>
    <source>
        <strain evidence="18">65</strain>
    </source>
</reference>
<dbReference type="GO" id="GO:0071507">
    <property type="term" value="P:pheromone response MAPK cascade"/>
    <property type="evidence" value="ECO:0007669"/>
    <property type="project" value="UniProtKB-ARBA"/>
</dbReference>
<evidence type="ECO:0000256" key="6">
    <source>
        <dbReference type="ARBA" id="ARBA00022840"/>
    </source>
</evidence>
<keyword evidence="2" id="KW-0597">Phosphoprotein</keyword>
<keyword evidence="1 13" id="KW-0723">Serine/threonine-protein kinase</keyword>
<dbReference type="SMART" id="SM00220">
    <property type="entry name" value="S_TKc"/>
    <property type="match status" value="1"/>
</dbReference>
<dbReference type="SUPFAM" id="SSF56112">
    <property type="entry name" value="Protein kinase-like (PK-like)"/>
    <property type="match status" value="1"/>
</dbReference>
<evidence type="ECO:0000256" key="12">
    <source>
        <dbReference type="PROSITE-ProRule" id="PRU10141"/>
    </source>
</evidence>
<evidence type="ECO:0000256" key="9">
    <source>
        <dbReference type="ARBA" id="ARBA00049014"/>
    </source>
</evidence>
<comment type="catalytic activity">
    <reaction evidence="10">
        <text>L-threonyl-[protein] + ATP = O-phospho-L-threonyl-[protein] + ADP + H(+)</text>
        <dbReference type="Rhea" id="RHEA:46608"/>
        <dbReference type="Rhea" id="RHEA-COMP:11060"/>
        <dbReference type="Rhea" id="RHEA-COMP:11605"/>
        <dbReference type="ChEBI" id="CHEBI:15378"/>
        <dbReference type="ChEBI" id="CHEBI:30013"/>
        <dbReference type="ChEBI" id="CHEBI:30616"/>
        <dbReference type="ChEBI" id="CHEBI:61977"/>
        <dbReference type="ChEBI" id="CHEBI:456216"/>
        <dbReference type="EC" id="2.7.12.2"/>
    </reaction>
</comment>
<protein>
    <recommendedName>
        <fullName evidence="8">mitogen-activated protein kinase kinase</fullName>
        <ecNumber evidence="8">2.7.12.2</ecNumber>
    </recommendedName>
</protein>
<keyword evidence="18" id="KW-1185">Reference proteome</keyword>
<evidence type="ECO:0000313" key="18">
    <source>
        <dbReference type="Proteomes" id="UP000189513"/>
    </source>
</evidence>
<dbReference type="Gene3D" id="1.10.510.10">
    <property type="entry name" value="Transferase(Phosphotransferase) domain 1"/>
    <property type="match status" value="1"/>
</dbReference>
<organism evidence="16">
    <name type="scientific">Cyberlindnera fabianii</name>
    <name type="common">Yeast</name>
    <name type="synonym">Hansenula fabianii</name>
    <dbReference type="NCBI Taxonomy" id="36022"/>
    <lineage>
        <taxon>Eukaryota</taxon>
        <taxon>Fungi</taxon>
        <taxon>Dikarya</taxon>
        <taxon>Ascomycota</taxon>
        <taxon>Saccharomycotina</taxon>
        <taxon>Saccharomycetes</taxon>
        <taxon>Phaffomycetales</taxon>
        <taxon>Phaffomycetaceae</taxon>
        <taxon>Cyberlindnera</taxon>
    </lineage>
</organism>
<evidence type="ECO:0000256" key="11">
    <source>
        <dbReference type="ARBA" id="ARBA00051693"/>
    </source>
</evidence>
<dbReference type="EMBL" id="LK052887">
    <property type="protein sequence ID" value="CDR38928.1"/>
    <property type="molecule type" value="Genomic_DNA"/>
</dbReference>
<evidence type="ECO:0000256" key="14">
    <source>
        <dbReference type="SAM" id="MobiDB-lite"/>
    </source>
</evidence>
<keyword evidence="6 12" id="KW-0067">ATP-binding</keyword>
<keyword evidence="5 17" id="KW-0418">Kinase</keyword>
<accession>A0A061AN04</accession>
<feature type="region of interest" description="Disordered" evidence="14">
    <location>
        <begin position="1"/>
        <end position="115"/>
    </location>
</feature>
<keyword evidence="3" id="KW-0808">Transferase</keyword>
<evidence type="ECO:0000256" key="13">
    <source>
        <dbReference type="RuleBase" id="RU000304"/>
    </source>
</evidence>
<dbReference type="EMBL" id="MPUK01000006">
    <property type="protein sequence ID" value="ONH66668.1"/>
    <property type="molecule type" value="Genomic_DNA"/>
</dbReference>
<dbReference type="OMA" id="FPFGKKD"/>
<evidence type="ECO:0000259" key="15">
    <source>
        <dbReference type="PROSITE" id="PS50011"/>
    </source>
</evidence>
<dbReference type="FunFam" id="3.30.200.20:FF:000040">
    <property type="entry name" value="Dual specificity mitogen-activated protein kinase kinase"/>
    <property type="match status" value="1"/>
</dbReference>
<comment type="catalytic activity">
    <reaction evidence="11">
        <text>L-tyrosyl-[protein] + ATP = O-phospho-L-tyrosyl-[protein] + ADP + H(+)</text>
        <dbReference type="Rhea" id="RHEA:10596"/>
        <dbReference type="Rhea" id="RHEA-COMP:10136"/>
        <dbReference type="Rhea" id="RHEA-COMP:20101"/>
        <dbReference type="ChEBI" id="CHEBI:15378"/>
        <dbReference type="ChEBI" id="CHEBI:30616"/>
        <dbReference type="ChEBI" id="CHEBI:46858"/>
        <dbReference type="ChEBI" id="CHEBI:61978"/>
        <dbReference type="ChEBI" id="CHEBI:456216"/>
        <dbReference type="EC" id="2.7.12.2"/>
    </reaction>
</comment>
<evidence type="ECO:0000256" key="2">
    <source>
        <dbReference type="ARBA" id="ARBA00022553"/>
    </source>
</evidence>
<dbReference type="OrthoDB" id="10252354at2759"/>
<evidence type="ECO:0000256" key="7">
    <source>
        <dbReference type="ARBA" id="ARBA00038035"/>
    </source>
</evidence>
<dbReference type="InterPro" id="IPR000719">
    <property type="entry name" value="Prot_kinase_dom"/>
</dbReference>
<feature type="compositionally biased region" description="Polar residues" evidence="14">
    <location>
        <begin position="96"/>
        <end position="114"/>
    </location>
</feature>
<dbReference type="AlphaFoldDB" id="A0A061AN04"/>
<dbReference type="STRING" id="36022.A0A061AN04"/>
<comment type="catalytic activity">
    <reaction evidence="9">
        <text>L-seryl-[protein] + ATP = O-phospho-L-seryl-[protein] + ADP + H(+)</text>
        <dbReference type="Rhea" id="RHEA:17989"/>
        <dbReference type="Rhea" id="RHEA-COMP:9863"/>
        <dbReference type="Rhea" id="RHEA-COMP:11604"/>
        <dbReference type="ChEBI" id="CHEBI:15378"/>
        <dbReference type="ChEBI" id="CHEBI:29999"/>
        <dbReference type="ChEBI" id="CHEBI:30616"/>
        <dbReference type="ChEBI" id="CHEBI:83421"/>
        <dbReference type="ChEBI" id="CHEBI:456216"/>
        <dbReference type="EC" id="2.7.12.2"/>
    </reaction>
</comment>
<evidence type="ECO:0000313" key="16">
    <source>
        <dbReference type="EMBL" id="CDR38928.1"/>
    </source>
</evidence>
<evidence type="ECO:0000256" key="8">
    <source>
        <dbReference type="ARBA" id="ARBA00038999"/>
    </source>
</evidence>
<dbReference type="PANTHER" id="PTHR47448:SF1">
    <property type="entry name" value="SERINE_THREONINE-PROTEIN KINASE STE7 HOMOLOG"/>
    <property type="match status" value="1"/>
</dbReference>
<proteinExistence type="inferred from homology"/>
<dbReference type="GO" id="GO:0004708">
    <property type="term" value="F:MAP kinase kinase activity"/>
    <property type="evidence" value="ECO:0007669"/>
    <property type="project" value="UniProtKB-EC"/>
</dbReference>
<name>A0A061AN04_CYBFA</name>
<dbReference type="EC" id="2.7.12.2" evidence="8"/>
<dbReference type="GO" id="GO:0005524">
    <property type="term" value="F:ATP binding"/>
    <property type="evidence" value="ECO:0007669"/>
    <property type="project" value="UniProtKB-UniRule"/>
</dbReference>
<dbReference type="InterPro" id="IPR011009">
    <property type="entry name" value="Kinase-like_dom_sf"/>
</dbReference>
<evidence type="ECO:0000313" key="17">
    <source>
        <dbReference type="EMBL" id="ONH66668.1"/>
    </source>
</evidence>
<evidence type="ECO:0000256" key="4">
    <source>
        <dbReference type="ARBA" id="ARBA00022741"/>
    </source>
</evidence>
<dbReference type="VEuPathDB" id="FungiDB:BON22_3383"/>
<reference evidence="17" key="3">
    <citation type="submission" date="2017-01" db="EMBL/GenBank/DDBJ databases">
        <authorList>
            <person name="Mah S.A."/>
            <person name="Swanson W.J."/>
            <person name="Moy G.W."/>
            <person name="Vacquier V.D."/>
        </authorList>
    </citation>
    <scope>NUCLEOTIDE SEQUENCE [LARGE SCALE GENOMIC DNA]</scope>
    <source>
        <strain evidence="17">65</strain>
    </source>
</reference>
<dbReference type="PROSITE" id="PS00107">
    <property type="entry name" value="PROTEIN_KINASE_ATP"/>
    <property type="match status" value="1"/>
</dbReference>
<dbReference type="PANTHER" id="PTHR47448">
    <property type="entry name" value="DUAL SPECIFICITY MITOGEN-ACTIVATED PROTEIN KINASE KINASE DSOR1-LIKE PROTEIN"/>
    <property type="match status" value="1"/>
</dbReference>
<dbReference type="Pfam" id="PF00069">
    <property type="entry name" value="Pkinase"/>
    <property type="match status" value="1"/>
</dbReference>
<dbReference type="GO" id="GO:0051286">
    <property type="term" value="C:cell tip"/>
    <property type="evidence" value="ECO:0007669"/>
    <property type="project" value="UniProtKB-ARBA"/>
</dbReference>
<feature type="domain" description="Protein kinase" evidence="15">
    <location>
        <begin position="143"/>
        <end position="443"/>
    </location>
</feature>
<evidence type="ECO:0000256" key="10">
    <source>
        <dbReference type="ARBA" id="ARBA00049299"/>
    </source>
</evidence>
<reference evidence="16" key="1">
    <citation type="journal article" date="2014" name="Genome Announc.">
        <title>Genome sequence of the yeast Cyberlindnera fabianii (Hansenula fabianii).</title>
        <authorList>
            <person name="Freel K.C."/>
            <person name="Sarilar V."/>
            <person name="Neuveglise C."/>
            <person name="Devillers H."/>
            <person name="Friedrich A."/>
            <person name="Schacherer J."/>
        </authorList>
    </citation>
    <scope>NUCLEOTIDE SEQUENCE</scope>
    <source>
        <strain evidence="16">YJS4271</strain>
    </source>
</reference>
<gene>
    <name evidence="17" type="ORF">BON22_3383</name>
    <name evidence="16" type="ORF">CYFA0S_02e08812g</name>
</gene>
<evidence type="ECO:0000256" key="5">
    <source>
        <dbReference type="ARBA" id="ARBA00022777"/>
    </source>
</evidence>
<dbReference type="PROSITE" id="PS50011">
    <property type="entry name" value="PROTEIN_KINASE_DOM"/>
    <property type="match status" value="1"/>
</dbReference>
<evidence type="ECO:0000256" key="3">
    <source>
        <dbReference type="ARBA" id="ARBA00022679"/>
    </source>
</evidence>
<keyword evidence="4 12" id="KW-0547">Nucleotide-binding</keyword>
<dbReference type="PROSITE" id="PS00108">
    <property type="entry name" value="PROTEIN_KINASE_ST"/>
    <property type="match status" value="1"/>
</dbReference>
<sequence length="464" mass="51059">MSSSSSSSHRKSSTLSLNANRNKPLPPILLDTPSSNNLPKPLQTPPILGNETPILGTADPQAPSIFQPKTLKRRNLKKLTLTDEPTSAGASASSSPVTGFSLQTPSQTPRSAVSSKEDLELLENFEKLTLSINKTFELKQRDLLNLKTLGEGQSGVVSQVLHVPTNKIMAKKQIMFEKTFKVQNQILRELKILNEVKSPFVIDFYGAVFIDNGSASAASTVTPETKQGDNVANGQSEGKQAILATSEEVAGIYSNGVIMCIEYMDCGSLDYILAKLGFVKEVYLSKITYAVLQGLNYLYTAHKIIHRDIKPSNVLLNSKGEVKICDFGVSRELNNNSIADTFVGTSTYMSPERIQGDVYSIKGDVWSLGLMLIELATGEFPFGKKDTPNGILDLLQRIVNEDPPSLPRQKYSKELCDFVDLCLKKQQSRPTPQELLNLPSGLLRKYEKEESGPLLRHLAKKLKK</sequence>
<dbReference type="InterPro" id="IPR050915">
    <property type="entry name" value="MAP_kinase_kinase"/>
</dbReference>
<dbReference type="InterPro" id="IPR017441">
    <property type="entry name" value="Protein_kinase_ATP_BS"/>
</dbReference>
<dbReference type="InterPro" id="IPR008271">
    <property type="entry name" value="Ser/Thr_kinase_AS"/>
</dbReference>
<dbReference type="Gene3D" id="3.30.200.20">
    <property type="entry name" value="Phosphorylase Kinase, domain 1"/>
    <property type="match status" value="1"/>
</dbReference>
<dbReference type="FunFam" id="1.10.510.10:FF:000921">
    <property type="entry name" value="Serine/threonine-protein kinase STE7"/>
    <property type="match status" value="1"/>
</dbReference>
<dbReference type="GO" id="GO:0004674">
    <property type="term" value="F:protein serine/threonine kinase activity"/>
    <property type="evidence" value="ECO:0007669"/>
    <property type="project" value="UniProtKB-KW"/>
</dbReference>
<feature type="binding site" evidence="12">
    <location>
        <position position="172"/>
    </location>
    <ligand>
        <name>ATP</name>
        <dbReference type="ChEBI" id="CHEBI:30616"/>
    </ligand>
</feature>
<evidence type="ECO:0000256" key="1">
    <source>
        <dbReference type="ARBA" id="ARBA00022527"/>
    </source>
</evidence>